<organism evidence="2 3">
    <name type="scientific">Streptococcus varani</name>
    <dbReference type="NCBI Taxonomy" id="1608583"/>
    <lineage>
        <taxon>Bacteria</taxon>
        <taxon>Bacillati</taxon>
        <taxon>Bacillota</taxon>
        <taxon>Bacilli</taxon>
        <taxon>Lactobacillales</taxon>
        <taxon>Streptococcaceae</taxon>
        <taxon>Streptococcus</taxon>
    </lineage>
</organism>
<evidence type="ECO:0000256" key="1">
    <source>
        <dbReference type="SAM" id="Phobius"/>
    </source>
</evidence>
<proteinExistence type="predicted"/>
<keyword evidence="3" id="KW-1185">Reference proteome</keyword>
<gene>
    <name evidence="2" type="ORF">BN1356_00784</name>
</gene>
<sequence length="99" mass="11566">MFENRLILEALWLQAPLLLLLFLFNLIFADISETEIVFVVSFVLVLLDQLFGFLGTNGKMKKNSTYQWHKFIIYMLCFLVIGLFAIAIYGLLLLFNHPY</sequence>
<evidence type="ECO:0000313" key="3">
    <source>
        <dbReference type="Proteomes" id="UP000198604"/>
    </source>
</evidence>
<keyword evidence="1" id="KW-0472">Membrane</keyword>
<evidence type="ECO:0000313" key="2">
    <source>
        <dbReference type="EMBL" id="CQR24438.1"/>
    </source>
</evidence>
<dbReference type="Proteomes" id="UP000198604">
    <property type="component" value="Unassembled WGS sequence"/>
</dbReference>
<feature type="transmembrane region" description="Helical" evidence="1">
    <location>
        <begin position="71"/>
        <end position="95"/>
    </location>
</feature>
<dbReference type="RefSeq" id="WP_141651822.1">
    <property type="nucleotide sequence ID" value="NZ_CTEN01000002.1"/>
</dbReference>
<accession>A0A0E4H3D4</accession>
<dbReference type="AlphaFoldDB" id="A0A0E4H3D4"/>
<keyword evidence="1" id="KW-1133">Transmembrane helix</keyword>
<reference evidence="3" key="1">
    <citation type="submission" date="2015-03" db="EMBL/GenBank/DDBJ databases">
        <authorList>
            <person name="Urmite Genomes"/>
        </authorList>
    </citation>
    <scope>NUCLEOTIDE SEQUENCE [LARGE SCALE GENOMIC DNA]</scope>
    <source>
        <strain evidence="3">FF10</strain>
    </source>
</reference>
<dbReference type="STRING" id="1608583.BN1356_00784"/>
<dbReference type="EMBL" id="CTEN01000002">
    <property type="protein sequence ID" value="CQR24438.1"/>
    <property type="molecule type" value="Genomic_DNA"/>
</dbReference>
<name>A0A0E4H3D4_9STRE</name>
<protein>
    <submittedName>
        <fullName evidence="2">Uncharacterized protein</fullName>
    </submittedName>
</protein>
<feature type="transmembrane region" description="Helical" evidence="1">
    <location>
        <begin position="39"/>
        <end position="59"/>
    </location>
</feature>
<keyword evidence="1" id="KW-0812">Transmembrane</keyword>